<dbReference type="STRING" id="1674920.ACR52_02435"/>
<dbReference type="PATRIC" id="fig|1674920.3.peg.491"/>
<dbReference type="Pfam" id="PF16778">
    <property type="entry name" value="Phage_tail_APC"/>
    <property type="match status" value="1"/>
</dbReference>
<name>A0A0J8G4P1_9PSED</name>
<dbReference type="Gene3D" id="6.10.140.1310">
    <property type="match status" value="1"/>
</dbReference>
<dbReference type="Proteomes" id="UP000037551">
    <property type="component" value="Unassembled WGS sequence"/>
</dbReference>
<accession>A0A0J8G4P1</accession>
<evidence type="ECO:0000259" key="1">
    <source>
        <dbReference type="Pfam" id="PF16778"/>
    </source>
</evidence>
<reference evidence="2 3" key="1">
    <citation type="submission" date="2015-06" db="EMBL/GenBank/DDBJ databases">
        <title>Draft genome sequence of an Antarctic Pseudomonas sp. strain KG01 with full potential for biotechnological applications.</title>
        <authorList>
            <person name="Pavlov M.S."/>
            <person name="Lira F."/>
            <person name="Martinez J.L."/>
            <person name="Marshall S.H."/>
        </authorList>
    </citation>
    <scope>NUCLEOTIDE SEQUENCE [LARGE SCALE GENOMIC DNA]</scope>
    <source>
        <strain evidence="2 3">KG01</strain>
    </source>
</reference>
<keyword evidence="3" id="KW-1185">Reference proteome</keyword>
<dbReference type="RefSeq" id="WP_082143083.1">
    <property type="nucleotide sequence ID" value="NZ_LFMW01000001.1"/>
</dbReference>
<dbReference type="EMBL" id="LFMW01000001">
    <property type="protein sequence ID" value="KMT57500.1"/>
    <property type="molecule type" value="Genomic_DNA"/>
</dbReference>
<proteinExistence type="predicted"/>
<evidence type="ECO:0000313" key="3">
    <source>
        <dbReference type="Proteomes" id="UP000037551"/>
    </source>
</evidence>
<dbReference type="AlphaFoldDB" id="A0A0J8G4P1"/>
<sequence length="89" mass="10287">MNDVSIDVFPSLIPSKEGLELLEWSSIRVRRDQLLRETDHTQVQDCPLSDVQRTQAAAYRKLLRDVPQDVGDPFTVVWPEMPAFLQYSK</sequence>
<dbReference type="InterPro" id="IPR031893">
    <property type="entry name" value="Phage_tail_APC"/>
</dbReference>
<gene>
    <name evidence="2" type="ORF">ACR52_02435</name>
</gene>
<feature type="domain" description="Phage tail assembly chaperone-like" evidence="1">
    <location>
        <begin position="25"/>
        <end position="83"/>
    </location>
</feature>
<evidence type="ECO:0000313" key="2">
    <source>
        <dbReference type="EMBL" id="KMT57500.1"/>
    </source>
</evidence>
<organism evidence="2 3">
    <name type="scientific">Pseudomonas fildesensis</name>
    <dbReference type="NCBI Taxonomy" id="1674920"/>
    <lineage>
        <taxon>Bacteria</taxon>
        <taxon>Pseudomonadati</taxon>
        <taxon>Pseudomonadota</taxon>
        <taxon>Gammaproteobacteria</taxon>
        <taxon>Pseudomonadales</taxon>
        <taxon>Pseudomonadaceae</taxon>
        <taxon>Pseudomonas</taxon>
    </lineage>
</organism>
<protein>
    <recommendedName>
        <fullName evidence="1">Phage tail assembly chaperone-like domain-containing protein</fullName>
    </recommendedName>
</protein>
<comment type="caution">
    <text evidence="2">The sequence shown here is derived from an EMBL/GenBank/DDBJ whole genome shotgun (WGS) entry which is preliminary data.</text>
</comment>